<comment type="catalytic activity">
    <reaction evidence="5">
        <text>a sn-glycero-3-phosphodiester + H2O = an alcohol + sn-glycerol 3-phosphate + H(+)</text>
        <dbReference type="Rhea" id="RHEA:12969"/>
        <dbReference type="ChEBI" id="CHEBI:15377"/>
        <dbReference type="ChEBI" id="CHEBI:15378"/>
        <dbReference type="ChEBI" id="CHEBI:30879"/>
        <dbReference type="ChEBI" id="CHEBI:57597"/>
        <dbReference type="ChEBI" id="CHEBI:83408"/>
        <dbReference type="EC" id="3.1.4.46"/>
    </reaction>
</comment>
<evidence type="ECO:0000259" key="6">
    <source>
        <dbReference type="PROSITE" id="PS51704"/>
    </source>
</evidence>
<accession>A0A8D7FC88</accession>
<dbReference type="PROSITE" id="PS51704">
    <property type="entry name" value="GP_PDE"/>
    <property type="match status" value="1"/>
</dbReference>
<dbReference type="Gene3D" id="3.20.20.190">
    <property type="entry name" value="Phosphatidylinositol (PI) phosphodiesterase"/>
    <property type="match status" value="1"/>
</dbReference>
<evidence type="ECO:0000256" key="2">
    <source>
        <dbReference type="ARBA" id="ARBA00012247"/>
    </source>
</evidence>
<organism evidence="7">
    <name type="scientific">Musa acuminata subsp. malaccensis</name>
    <name type="common">Wild banana</name>
    <name type="synonym">Musa malaccensis</name>
    <dbReference type="NCBI Taxonomy" id="214687"/>
    <lineage>
        <taxon>Eukaryota</taxon>
        <taxon>Viridiplantae</taxon>
        <taxon>Streptophyta</taxon>
        <taxon>Embryophyta</taxon>
        <taxon>Tracheophyta</taxon>
        <taxon>Spermatophyta</taxon>
        <taxon>Magnoliopsida</taxon>
        <taxon>Liliopsida</taxon>
        <taxon>Zingiberales</taxon>
        <taxon>Musaceae</taxon>
        <taxon>Musa</taxon>
    </lineage>
</organism>
<name>A0A8D7FC88_MUSAM</name>
<dbReference type="GO" id="GO:0006629">
    <property type="term" value="P:lipid metabolic process"/>
    <property type="evidence" value="ECO:0007669"/>
    <property type="project" value="InterPro"/>
</dbReference>
<dbReference type="InterPro" id="IPR017946">
    <property type="entry name" value="PLC-like_Pdiesterase_TIM-brl"/>
</dbReference>
<dbReference type="FunFam" id="3.20.20.190:FF:000034">
    <property type="entry name" value="Glycerophosphodiester phosphodiesterase GDPD2"/>
    <property type="match status" value="1"/>
</dbReference>
<dbReference type="GO" id="GO:0006071">
    <property type="term" value="P:glycerol metabolic process"/>
    <property type="evidence" value="ECO:0007669"/>
    <property type="project" value="UniProtKB-KW"/>
</dbReference>
<dbReference type="PANTHER" id="PTHR22958:SF1">
    <property type="entry name" value="GLYCEROPHOSPHOCHOLINE PHOSPHODIESTERASE GPCPD1"/>
    <property type="match status" value="1"/>
</dbReference>
<dbReference type="Pfam" id="PF03009">
    <property type="entry name" value="GDPD"/>
    <property type="match status" value="1"/>
</dbReference>
<dbReference type="PANTHER" id="PTHR22958">
    <property type="entry name" value="GLYCEROPHOSPHORYL DIESTER PHOSPHODIESTERASE"/>
    <property type="match status" value="1"/>
</dbReference>
<evidence type="ECO:0000256" key="4">
    <source>
        <dbReference type="ARBA" id="ARBA00022801"/>
    </source>
</evidence>
<keyword evidence="3" id="KW-0319">Glycerol metabolism</keyword>
<dbReference type="GO" id="GO:0008889">
    <property type="term" value="F:glycerophosphodiester phosphodiesterase activity"/>
    <property type="evidence" value="ECO:0007669"/>
    <property type="project" value="UniProtKB-EC"/>
</dbReference>
<dbReference type="SUPFAM" id="SSF51695">
    <property type="entry name" value="PLC-like phosphodiesterases"/>
    <property type="match status" value="1"/>
</dbReference>
<proteinExistence type="inferred from homology"/>
<dbReference type="InterPro" id="IPR051578">
    <property type="entry name" value="GDPD"/>
</dbReference>
<keyword evidence="4" id="KW-0378">Hydrolase</keyword>
<evidence type="ECO:0000256" key="3">
    <source>
        <dbReference type="ARBA" id="ARBA00022798"/>
    </source>
</evidence>
<dbReference type="EMBL" id="HG996468">
    <property type="protein sequence ID" value="CAG1850675.1"/>
    <property type="molecule type" value="Genomic_DNA"/>
</dbReference>
<dbReference type="AlphaFoldDB" id="A0A8D7FC88"/>
<protein>
    <recommendedName>
        <fullName evidence="2">glycerophosphodiester phosphodiesterase</fullName>
        <ecNumber evidence="2">3.1.4.46</ecNumber>
    </recommendedName>
</protein>
<feature type="domain" description="GP-PDE" evidence="6">
    <location>
        <begin position="50"/>
        <end position="339"/>
    </location>
</feature>
<sequence>MALKAVHVSDVPTLDQVPAAPTVALSSSLTRLFKGITAPSLSLSLSLCMLVVIGHRGKGMNALASPDRRLKEVKENSLRSFNEAARFNIDFVEFDVQVTKDDCPIIFHDNLILTEEHGNLSEKHVTDLCLGEFLSYGPQRDPAKVVGKPLLRKTKDGRILTWDVEADDPFCTLQDAFQGVDSHMGFNIELKFDDHVIYKEEQLAHALRVVLRVVFEFAEERPIVFSSFQPDAARLMRGLQNVYPVFFLTNGGTEIYRDARRNSLDEAIKLCMASGLQGIVSEVRAFFRNPAAVARIKESNLALLTYGQLNNVPKTVYMQQLMGVNGVIVDLVKEITEALRPHPMQLKPLGQGVKKSRSIDKAALKISQIVFSQGRDLRMSPTPNIKYVSATEIRIPVLITSSGTVTYIRCFPIGVPKKPYPCKEINCVTQKELIFVLKSISQILSNP</sequence>
<dbReference type="InterPro" id="IPR030395">
    <property type="entry name" value="GP_PDE_dom"/>
</dbReference>
<evidence type="ECO:0000256" key="5">
    <source>
        <dbReference type="ARBA" id="ARBA00047512"/>
    </source>
</evidence>
<reference evidence="7" key="1">
    <citation type="submission" date="2021-03" db="EMBL/GenBank/DDBJ databases">
        <authorList>
            <consortium name="Genoscope - CEA"/>
            <person name="William W."/>
        </authorList>
    </citation>
    <scope>NUCLEOTIDE SEQUENCE</scope>
    <source>
        <strain evidence="7">Doubled-haploid Pahang</strain>
    </source>
</reference>
<evidence type="ECO:0000313" key="7">
    <source>
        <dbReference type="EMBL" id="CAG1850675.1"/>
    </source>
</evidence>
<comment type="similarity">
    <text evidence="1">Belongs to the glycerophosphoryl diester phosphodiesterase family.</text>
</comment>
<gene>
    <name evidence="7" type="ORF">GSMUA_198910.1</name>
</gene>
<evidence type="ECO:0000256" key="1">
    <source>
        <dbReference type="ARBA" id="ARBA00007277"/>
    </source>
</evidence>
<dbReference type="EC" id="3.1.4.46" evidence="2"/>